<dbReference type="EMBL" id="JAWDGP010003656">
    <property type="protein sequence ID" value="KAK3772157.1"/>
    <property type="molecule type" value="Genomic_DNA"/>
</dbReference>
<organism evidence="3 4">
    <name type="scientific">Elysia crispata</name>
    <name type="common">lettuce slug</name>
    <dbReference type="NCBI Taxonomy" id="231223"/>
    <lineage>
        <taxon>Eukaryota</taxon>
        <taxon>Metazoa</taxon>
        <taxon>Spiralia</taxon>
        <taxon>Lophotrochozoa</taxon>
        <taxon>Mollusca</taxon>
        <taxon>Gastropoda</taxon>
        <taxon>Heterobranchia</taxon>
        <taxon>Euthyneura</taxon>
        <taxon>Panpulmonata</taxon>
        <taxon>Sacoglossa</taxon>
        <taxon>Placobranchoidea</taxon>
        <taxon>Plakobranchidae</taxon>
        <taxon>Elysia</taxon>
    </lineage>
</organism>
<evidence type="ECO:0000313" key="3">
    <source>
        <dbReference type="EMBL" id="KAK3772157.1"/>
    </source>
</evidence>
<dbReference type="Gene3D" id="1.20.140.150">
    <property type="match status" value="1"/>
</dbReference>
<feature type="compositionally biased region" description="Polar residues" evidence="1">
    <location>
        <begin position="319"/>
        <end position="328"/>
    </location>
</feature>
<keyword evidence="2" id="KW-1133">Transmembrane helix</keyword>
<evidence type="ECO:0000256" key="2">
    <source>
        <dbReference type="SAM" id="Phobius"/>
    </source>
</evidence>
<sequence>MGFSSSGKHPPSSATTQNWLWVFRVGAGFLLLASLLFLLGFFTKMWYDNNNIHYGLWRVCTGAVCEDIDSDELPSYRIATQAFQCLAFSAYCIAPFLHYIFYCTKREKGFGLKIRVFDITYGVGVIFHLASVLIFGLEHSEPQHFAWSYEMTAASAAINAVGICVVAFSRKTALHDFRFCSHKSKSKRSGRVGASGGAGHARGSRRRGPQHQQSPYSSNNQLVFGPRQKQQYQGSQASQPNVNITVHNTIYTGGPDKPQQQQQQQYPPFAFSTPASASTFSPPQLQQGVFPYPPQLGPQGAFPYPPQPDPQGGPFPTPTLQTHQSQVPSAPAYPSHNPAFPPVAETSSASKGIELPPLKGGKWNASGENDSIDSGKPPSYEDVVVKTPDNSYQ</sequence>
<feature type="compositionally biased region" description="Polar residues" evidence="1">
    <location>
        <begin position="210"/>
        <end position="222"/>
    </location>
</feature>
<evidence type="ECO:0000313" key="4">
    <source>
        <dbReference type="Proteomes" id="UP001283361"/>
    </source>
</evidence>
<comment type="caution">
    <text evidence="3">The sequence shown here is derived from an EMBL/GenBank/DDBJ whole genome shotgun (WGS) entry which is preliminary data.</text>
</comment>
<reference evidence="3" key="1">
    <citation type="journal article" date="2023" name="G3 (Bethesda)">
        <title>A reference genome for the long-term kleptoplast-retaining sea slug Elysia crispata morphotype clarki.</title>
        <authorList>
            <person name="Eastman K.E."/>
            <person name="Pendleton A.L."/>
            <person name="Shaikh M.A."/>
            <person name="Suttiyut T."/>
            <person name="Ogas R."/>
            <person name="Tomko P."/>
            <person name="Gavelis G."/>
            <person name="Widhalm J.R."/>
            <person name="Wisecaver J.H."/>
        </authorList>
    </citation>
    <scope>NUCLEOTIDE SEQUENCE</scope>
    <source>
        <strain evidence="3">ECLA1</strain>
    </source>
</reference>
<feature type="compositionally biased region" description="Low complexity" evidence="1">
    <location>
        <begin position="259"/>
        <end position="283"/>
    </location>
</feature>
<name>A0AAE1DIW9_9GAST</name>
<keyword evidence="4" id="KW-1185">Reference proteome</keyword>
<feature type="region of interest" description="Disordered" evidence="1">
    <location>
        <begin position="186"/>
        <end position="222"/>
    </location>
</feature>
<gene>
    <name evidence="3" type="ORF">RRG08_013703</name>
</gene>
<keyword evidence="2" id="KW-0812">Transmembrane</keyword>
<feature type="region of interest" description="Disordered" evidence="1">
    <location>
        <begin position="247"/>
        <end position="393"/>
    </location>
</feature>
<proteinExistence type="predicted"/>
<accession>A0AAE1DIW9</accession>
<dbReference type="AlphaFoldDB" id="A0AAE1DIW9"/>
<feature type="transmembrane region" description="Helical" evidence="2">
    <location>
        <begin position="114"/>
        <end position="135"/>
    </location>
</feature>
<dbReference type="Proteomes" id="UP001283361">
    <property type="component" value="Unassembled WGS sequence"/>
</dbReference>
<feature type="compositionally biased region" description="Pro residues" evidence="1">
    <location>
        <begin position="303"/>
        <end position="317"/>
    </location>
</feature>
<feature type="transmembrane region" description="Helical" evidence="2">
    <location>
        <begin position="81"/>
        <end position="102"/>
    </location>
</feature>
<keyword evidence="2" id="KW-0472">Membrane</keyword>
<feature type="transmembrane region" description="Helical" evidence="2">
    <location>
        <begin position="147"/>
        <end position="168"/>
    </location>
</feature>
<evidence type="ECO:0000256" key="1">
    <source>
        <dbReference type="SAM" id="MobiDB-lite"/>
    </source>
</evidence>
<feature type="transmembrane region" description="Helical" evidence="2">
    <location>
        <begin position="21"/>
        <end position="42"/>
    </location>
</feature>
<protein>
    <submittedName>
        <fullName evidence="3">Uncharacterized protein</fullName>
    </submittedName>
</protein>